<sequence length="237" mass="25835">MHGVAAIQADGLRPRESTALTGLLDFLDPGLSGPSPAAARPGNTCCERRFTAGECVFHDGAPARLGFRLLSGMVRLFKLLPDGRRQITGFADPGAYIGFSAGTSYATDAEAVDDVLVQQFRLASSGDILARCPDLEPALLECMSSELLAAQQHILLLGRKTSRERLATFLIWRAGKDDMIRLPMSRLDIADYLGMTIETTSRTFSMFRREDLIELAGANVVKLLDRERLADIAECES</sequence>
<dbReference type="InterPro" id="IPR012318">
    <property type="entry name" value="HTH_CRP"/>
</dbReference>
<dbReference type="SMART" id="SM00419">
    <property type="entry name" value="HTH_CRP"/>
    <property type="match status" value="1"/>
</dbReference>
<dbReference type="Pfam" id="PF00027">
    <property type="entry name" value="cNMP_binding"/>
    <property type="match status" value="1"/>
</dbReference>
<dbReference type="GO" id="GO:0005829">
    <property type="term" value="C:cytosol"/>
    <property type="evidence" value="ECO:0007669"/>
    <property type="project" value="TreeGrafter"/>
</dbReference>
<dbReference type="RefSeq" id="WP_150039980.1">
    <property type="nucleotide sequence ID" value="NZ_OW485601.1"/>
</dbReference>
<dbReference type="SMART" id="SM00100">
    <property type="entry name" value="cNMP"/>
    <property type="match status" value="1"/>
</dbReference>
<dbReference type="InterPro" id="IPR036390">
    <property type="entry name" value="WH_DNA-bd_sf"/>
</dbReference>
<dbReference type="PANTHER" id="PTHR24567:SF75">
    <property type="entry name" value="FUMARATE AND NITRATE REDUCTION REGULATORY PROTEIN"/>
    <property type="match status" value="1"/>
</dbReference>
<dbReference type="InterPro" id="IPR018490">
    <property type="entry name" value="cNMP-bd_dom_sf"/>
</dbReference>
<dbReference type="InterPro" id="IPR036388">
    <property type="entry name" value="WH-like_DNA-bd_sf"/>
</dbReference>
<dbReference type="PANTHER" id="PTHR24567">
    <property type="entry name" value="CRP FAMILY TRANSCRIPTIONAL REGULATORY PROTEIN"/>
    <property type="match status" value="1"/>
</dbReference>
<dbReference type="CDD" id="cd00038">
    <property type="entry name" value="CAP_ED"/>
    <property type="match status" value="1"/>
</dbReference>
<dbReference type="SUPFAM" id="SSF51206">
    <property type="entry name" value="cAMP-binding domain-like"/>
    <property type="match status" value="1"/>
</dbReference>
<dbReference type="PROSITE" id="PS51063">
    <property type="entry name" value="HTH_CRP_2"/>
    <property type="match status" value="1"/>
</dbReference>
<keyword evidence="1" id="KW-0805">Transcription regulation</keyword>
<name>A0A5M6IXK5_9PROT</name>
<keyword evidence="2" id="KW-0238">DNA-binding</keyword>
<dbReference type="Pfam" id="PF13545">
    <property type="entry name" value="HTH_Crp_2"/>
    <property type="match status" value="1"/>
</dbReference>
<dbReference type="PROSITE" id="PS00042">
    <property type="entry name" value="HTH_CRP_1"/>
    <property type="match status" value="1"/>
</dbReference>
<comment type="caution">
    <text evidence="5">The sequence shown here is derived from an EMBL/GenBank/DDBJ whole genome shotgun (WGS) entry which is preliminary data.</text>
</comment>
<keyword evidence="6" id="KW-1185">Reference proteome</keyword>
<gene>
    <name evidence="5" type="ORF">F1189_06875</name>
</gene>
<keyword evidence="3" id="KW-0804">Transcription</keyword>
<dbReference type="InterPro" id="IPR000595">
    <property type="entry name" value="cNMP-bd_dom"/>
</dbReference>
<dbReference type="EMBL" id="VWPK01000008">
    <property type="protein sequence ID" value="KAA5613076.1"/>
    <property type="molecule type" value="Genomic_DNA"/>
</dbReference>
<feature type="domain" description="HTH crp-type" evidence="4">
    <location>
        <begin position="160"/>
        <end position="227"/>
    </location>
</feature>
<evidence type="ECO:0000259" key="4">
    <source>
        <dbReference type="PROSITE" id="PS51063"/>
    </source>
</evidence>
<protein>
    <submittedName>
        <fullName evidence="5">Helix-turn-helix domain-containing protein</fullName>
    </submittedName>
</protein>
<evidence type="ECO:0000313" key="6">
    <source>
        <dbReference type="Proteomes" id="UP000325255"/>
    </source>
</evidence>
<dbReference type="OrthoDB" id="7584044at2"/>
<evidence type="ECO:0000256" key="1">
    <source>
        <dbReference type="ARBA" id="ARBA00023015"/>
    </source>
</evidence>
<dbReference type="InterPro" id="IPR014710">
    <property type="entry name" value="RmlC-like_jellyroll"/>
</dbReference>
<dbReference type="Gene3D" id="1.10.10.10">
    <property type="entry name" value="Winged helix-like DNA-binding domain superfamily/Winged helix DNA-binding domain"/>
    <property type="match status" value="1"/>
</dbReference>
<evidence type="ECO:0000256" key="2">
    <source>
        <dbReference type="ARBA" id="ARBA00023125"/>
    </source>
</evidence>
<dbReference type="InterPro" id="IPR050397">
    <property type="entry name" value="Env_Response_Regulators"/>
</dbReference>
<dbReference type="AlphaFoldDB" id="A0A5M6IXK5"/>
<proteinExistence type="predicted"/>
<dbReference type="CDD" id="cd00092">
    <property type="entry name" value="HTH_CRP"/>
    <property type="match status" value="1"/>
</dbReference>
<dbReference type="GO" id="GO:0003677">
    <property type="term" value="F:DNA binding"/>
    <property type="evidence" value="ECO:0007669"/>
    <property type="project" value="UniProtKB-KW"/>
</dbReference>
<evidence type="ECO:0000256" key="3">
    <source>
        <dbReference type="ARBA" id="ARBA00023163"/>
    </source>
</evidence>
<dbReference type="Gene3D" id="2.60.120.10">
    <property type="entry name" value="Jelly Rolls"/>
    <property type="match status" value="1"/>
</dbReference>
<organism evidence="5 6">
    <name type="scientific">Rhodovastum atsumiense</name>
    <dbReference type="NCBI Taxonomy" id="504468"/>
    <lineage>
        <taxon>Bacteria</taxon>
        <taxon>Pseudomonadati</taxon>
        <taxon>Pseudomonadota</taxon>
        <taxon>Alphaproteobacteria</taxon>
        <taxon>Acetobacterales</taxon>
        <taxon>Acetobacteraceae</taxon>
        <taxon>Rhodovastum</taxon>
    </lineage>
</organism>
<dbReference type="SUPFAM" id="SSF46785">
    <property type="entry name" value="Winged helix' DNA-binding domain"/>
    <property type="match status" value="1"/>
</dbReference>
<accession>A0A5M6IXK5</accession>
<dbReference type="GO" id="GO:0003700">
    <property type="term" value="F:DNA-binding transcription factor activity"/>
    <property type="evidence" value="ECO:0007669"/>
    <property type="project" value="InterPro"/>
</dbReference>
<reference evidence="5 6" key="1">
    <citation type="submission" date="2019-09" db="EMBL/GenBank/DDBJ databases">
        <title>Genome sequence of Rhodovastum atsumiense, a diverse member of the Acetobacteraceae family of non-sulfur purple photosynthetic bacteria.</title>
        <authorList>
            <person name="Meyer T."/>
            <person name="Kyndt J."/>
        </authorList>
    </citation>
    <scope>NUCLEOTIDE SEQUENCE [LARGE SCALE GENOMIC DNA]</scope>
    <source>
        <strain evidence="5 6">DSM 21279</strain>
    </source>
</reference>
<evidence type="ECO:0000313" key="5">
    <source>
        <dbReference type="EMBL" id="KAA5613076.1"/>
    </source>
</evidence>
<dbReference type="InterPro" id="IPR018335">
    <property type="entry name" value="Tscrpt_reg_HTH_Crp-type_CS"/>
</dbReference>
<dbReference type="PRINTS" id="PR00034">
    <property type="entry name" value="HTHCRP"/>
</dbReference>
<dbReference type="Proteomes" id="UP000325255">
    <property type="component" value="Unassembled WGS sequence"/>
</dbReference>